<feature type="domain" description="Retrotransposon gag" evidence="1">
    <location>
        <begin position="75"/>
        <end position="122"/>
    </location>
</feature>
<dbReference type="Proteomes" id="UP000818029">
    <property type="component" value="Chromosome A04"/>
</dbReference>
<dbReference type="Pfam" id="PF03732">
    <property type="entry name" value="Retrotrans_gag"/>
    <property type="match status" value="1"/>
</dbReference>
<dbReference type="OrthoDB" id="2272416at2759"/>
<proteinExistence type="predicted"/>
<accession>A0A1U8NIQ9</accession>
<organism evidence="2 3">
    <name type="scientific">Gossypium hirsutum</name>
    <name type="common">Upland cotton</name>
    <name type="synonym">Gossypium mexicanum</name>
    <dbReference type="NCBI Taxonomy" id="3635"/>
    <lineage>
        <taxon>Eukaryota</taxon>
        <taxon>Viridiplantae</taxon>
        <taxon>Streptophyta</taxon>
        <taxon>Embryophyta</taxon>
        <taxon>Tracheophyta</taxon>
        <taxon>Spermatophyta</taxon>
        <taxon>Magnoliopsida</taxon>
        <taxon>eudicotyledons</taxon>
        <taxon>Gunneridae</taxon>
        <taxon>Pentapetalae</taxon>
        <taxon>rosids</taxon>
        <taxon>malvids</taxon>
        <taxon>Malvales</taxon>
        <taxon>Malvaceae</taxon>
        <taxon>Malvoideae</taxon>
        <taxon>Gossypium</taxon>
    </lineage>
</organism>
<dbReference type="AlphaFoldDB" id="A0A1U8NIQ9"/>
<dbReference type="KEGG" id="ghi:107947871"/>
<dbReference type="RefSeq" id="XP_016737868.1">
    <property type="nucleotide sequence ID" value="XM_016882379.1"/>
</dbReference>
<reference evidence="3" key="2">
    <citation type="submission" date="2025-08" db="UniProtKB">
        <authorList>
            <consortium name="RefSeq"/>
        </authorList>
    </citation>
    <scope>IDENTIFICATION</scope>
</reference>
<dbReference type="InterPro" id="IPR005162">
    <property type="entry name" value="Retrotrans_gag_dom"/>
</dbReference>
<dbReference type="GeneID" id="107947871"/>
<dbReference type="PANTHER" id="PTHR34482:SF36">
    <property type="entry name" value="RETROTRANSPOSON GAG DOMAIN-CONTAINING PROTEIN"/>
    <property type="match status" value="1"/>
</dbReference>
<evidence type="ECO:0000313" key="2">
    <source>
        <dbReference type="Proteomes" id="UP000818029"/>
    </source>
</evidence>
<evidence type="ECO:0000259" key="1">
    <source>
        <dbReference type="Pfam" id="PF03732"/>
    </source>
</evidence>
<keyword evidence="2" id="KW-1185">Reference proteome</keyword>
<evidence type="ECO:0000313" key="3">
    <source>
        <dbReference type="RefSeq" id="XP_016737868.1"/>
    </source>
</evidence>
<dbReference type="PaxDb" id="3635-A0A1U8NIQ9"/>
<name>A0A1U8NIQ9_GOSHI</name>
<reference evidence="2" key="1">
    <citation type="journal article" date="2020" name="Nat. Genet.">
        <title>Genomic diversifications of five Gossypium allopolyploid species and their impact on cotton improvement.</title>
        <authorList>
            <person name="Chen Z.J."/>
            <person name="Sreedasyam A."/>
            <person name="Ando A."/>
            <person name="Song Q."/>
            <person name="De Santiago L.M."/>
            <person name="Hulse-Kemp A.M."/>
            <person name="Ding M."/>
            <person name="Ye W."/>
            <person name="Kirkbride R.C."/>
            <person name="Jenkins J."/>
            <person name="Plott C."/>
            <person name="Lovell J."/>
            <person name="Lin Y.M."/>
            <person name="Vaughn R."/>
            <person name="Liu B."/>
            <person name="Simpson S."/>
            <person name="Scheffler B.E."/>
            <person name="Wen L."/>
            <person name="Saski C.A."/>
            <person name="Grover C.E."/>
            <person name="Hu G."/>
            <person name="Conover J.L."/>
            <person name="Carlson J.W."/>
            <person name="Shu S."/>
            <person name="Boston L.B."/>
            <person name="Williams M."/>
            <person name="Peterson D.G."/>
            <person name="McGee K."/>
            <person name="Jones D.C."/>
            <person name="Wendel J.F."/>
            <person name="Stelly D.M."/>
            <person name="Grimwood J."/>
            <person name="Schmutz J."/>
        </authorList>
    </citation>
    <scope>NUCLEOTIDE SEQUENCE [LARGE SCALE GENOMIC DNA]</scope>
    <source>
        <strain evidence="2">cv. TM-1</strain>
    </source>
</reference>
<protein>
    <recommendedName>
        <fullName evidence="1">Retrotransposon gag domain-containing protein</fullName>
    </recommendedName>
</protein>
<dbReference type="PANTHER" id="PTHR34482">
    <property type="entry name" value="DNA DAMAGE-INDUCIBLE PROTEIN 1-LIKE"/>
    <property type="match status" value="1"/>
</dbReference>
<sequence length="174" mass="20913">MDLERRNRPPVDKILKLGVEEFRANKDDDPERAEFWLENTFRVFDKLSCTPEECLKCAIYLLRDSTYYWWKTLVSVEFLDLKQGRMMVTEYEREFVRLSKYTRECVSSEAKMCRRFEDGLNEDIRLLVGVLELKEFVVLVDRACKVEDLIKERKKIEVETRDVRKRHASKSFLL</sequence>
<gene>
    <name evidence="3" type="primary">LOC107947871</name>
</gene>